<feature type="binding site" evidence="5 6">
    <location>
        <begin position="17"/>
        <end position="21"/>
    </location>
    <ligand>
        <name>ATP</name>
        <dbReference type="ChEBI" id="CHEBI:30616"/>
    </ligand>
</feature>
<dbReference type="InterPro" id="IPR022415">
    <property type="entry name" value="ATP-guanido_PTrfase_AS"/>
</dbReference>
<protein>
    <recommendedName>
        <fullName evidence="5">Protein-arginine kinase</fullName>
        <ecNumber evidence="5">2.7.14.1</ecNumber>
    </recommendedName>
</protein>
<comment type="similarity">
    <text evidence="5 6 7">Belongs to the ATP:guanido phosphotransferase family.</text>
</comment>
<dbReference type="EC" id="2.7.14.1" evidence="5"/>
<reference evidence="9 10" key="1">
    <citation type="submission" date="2020-01" db="EMBL/GenBank/DDBJ databases">
        <title>Genome analysis of Anaerocolumna sp. CBA3638.</title>
        <authorList>
            <person name="Kim J."/>
            <person name="Roh S.W."/>
        </authorList>
    </citation>
    <scope>NUCLEOTIDE SEQUENCE [LARGE SCALE GENOMIC DNA]</scope>
    <source>
        <strain evidence="9 10">CBA3638</strain>
    </source>
</reference>
<dbReference type="PANTHER" id="PTHR11547">
    <property type="entry name" value="ARGININE OR CREATINE KINASE"/>
    <property type="match status" value="1"/>
</dbReference>
<comment type="activity regulation">
    <text evidence="5">Appears to be allosterically activated by the binding of pArg-containing polypeptides to the pArg-binding pocket localized in the C-terminal domain of McsB.</text>
</comment>
<feature type="binding site" evidence="5 6">
    <location>
        <position position="82"/>
    </location>
    <ligand>
        <name>ATP</name>
        <dbReference type="ChEBI" id="CHEBI:30616"/>
    </ligand>
</feature>
<evidence type="ECO:0000256" key="6">
    <source>
        <dbReference type="PROSITE-ProRule" id="PRU00843"/>
    </source>
</evidence>
<dbReference type="HAMAP" id="MF_00602">
    <property type="entry name" value="Prot_Arg_kinase"/>
    <property type="match status" value="1"/>
</dbReference>
<keyword evidence="10" id="KW-1185">Reference proteome</keyword>
<dbReference type="KEGG" id="anr:Ana3638_10655"/>
<dbReference type="GO" id="GO:0004111">
    <property type="term" value="F:creatine kinase activity"/>
    <property type="evidence" value="ECO:0007669"/>
    <property type="project" value="InterPro"/>
</dbReference>
<evidence type="ECO:0000256" key="3">
    <source>
        <dbReference type="ARBA" id="ARBA00022777"/>
    </source>
</evidence>
<feature type="binding site" evidence="5 6">
    <location>
        <position position="116"/>
    </location>
    <ligand>
        <name>ATP</name>
        <dbReference type="ChEBI" id="CHEBI:30616"/>
    </ligand>
</feature>
<evidence type="ECO:0000256" key="2">
    <source>
        <dbReference type="ARBA" id="ARBA00022741"/>
    </source>
</evidence>
<sequence length="344" mass="38801">MLKWYKEAGQNNDVVISSRVRLARNLKDYPFSAKLSEKQAGELVEKVKAAAPLIENQASMKFYSCSADVLGDMEKTAMVERHIISPLLVAKEQSTGLILSNDESISIMINEEDHIRIQSITGGMNIDEAFQAANKIDDITNEIFDFAFHEKYGYLTSCPTNVGTGLRASYMMFLPALTVAGKIIKLAEELGQYGIALRGTYGEASKSVGSLYQISNQKTLGSTEKEIMDSLDRIVEQVMKQERRQREYILTNNYDEFEDKVHRSYGVLKYAKQLSSADAMALLAQLKLGIDMNLIHLGENYNIHELMMEIQPGNLQCQLDKNVGSVQRDKYRADYIRKKLPEQV</sequence>
<proteinExistence type="inferred from homology"/>
<keyword evidence="4 5" id="KW-0067">ATP-binding</keyword>
<dbReference type="InterPro" id="IPR023660">
    <property type="entry name" value="Arg_Kinase"/>
</dbReference>
<accession>A0A6P1TMW1</accession>
<keyword evidence="5" id="KW-0021">Allosteric enzyme</keyword>
<evidence type="ECO:0000313" key="9">
    <source>
        <dbReference type="EMBL" id="QHQ61176.1"/>
    </source>
</evidence>
<dbReference type="AlphaFoldDB" id="A0A6P1TMW1"/>
<dbReference type="Pfam" id="PF00217">
    <property type="entry name" value="ATP-gua_Ptrans"/>
    <property type="match status" value="1"/>
</dbReference>
<evidence type="ECO:0000256" key="5">
    <source>
        <dbReference type="HAMAP-Rule" id="MF_00602"/>
    </source>
</evidence>
<evidence type="ECO:0000256" key="4">
    <source>
        <dbReference type="ARBA" id="ARBA00022840"/>
    </source>
</evidence>
<comment type="catalytic activity">
    <reaction evidence="5">
        <text>L-arginyl-[protein] + ATP = N(omega)-phospho-L-arginyl-[protein] + ADP + H(+)</text>
        <dbReference type="Rhea" id="RHEA:43384"/>
        <dbReference type="Rhea" id="RHEA-COMP:10532"/>
        <dbReference type="Rhea" id="RHEA-COMP:10533"/>
        <dbReference type="ChEBI" id="CHEBI:15378"/>
        <dbReference type="ChEBI" id="CHEBI:29965"/>
        <dbReference type="ChEBI" id="CHEBI:30616"/>
        <dbReference type="ChEBI" id="CHEBI:83226"/>
        <dbReference type="ChEBI" id="CHEBI:456216"/>
        <dbReference type="EC" id="2.7.14.1"/>
    </reaction>
</comment>
<comment type="function">
    <text evidence="5">Catalyzes the specific phosphorylation of arginine residues in proteins.</text>
</comment>
<dbReference type="CDD" id="cd07930">
    <property type="entry name" value="bacterial_phosphagen_kinase"/>
    <property type="match status" value="1"/>
</dbReference>
<dbReference type="GO" id="GO:1990424">
    <property type="term" value="F:protein arginine kinase activity"/>
    <property type="evidence" value="ECO:0007669"/>
    <property type="project" value="UniProtKB-EC"/>
</dbReference>
<feature type="binding site" evidence="5 6">
    <location>
        <begin position="198"/>
        <end position="203"/>
    </location>
    <ligand>
        <name>ATP</name>
        <dbReference type="ChEBI" id="CHEBI:30616"/>
    </ligand>
</feature>
<dbReference type="InterPro" id="IPR014746">
    <property type="entry name" value="Gln_synth/guanido_kin_cat_dom"/>
</dbReference>
<feature type="short sequence motif" description="RDXXRA motif of the pArg binding pocket involved in allosteric regulation" evidence="5">
    <location>
        <begin position="328"/>
        <end position="333"/>
    </location>
</feature>
<keyword evidence="1 5" id="KW-0808">Transferase</keyword>
<dbReference type="RefSeq" id="WP_161838003.1">
    <property type="nucleotide sequence ID" value="NZ_CP048000.1"/>
</dbReference>
<evidence type="ECO:0000313" key="10">
    <source>
        <dbReference type="Proteomes" id="UP000464314"/>
    </source>
</evidence>
<dbReference type="InterPro" id="IPR022414">
    <property type="entry name" value="ATP-guanido_PTrfase_cat"/>
</dbReference>
<keyword evidence="3 5" id="KW-0418">Kinase</keyword>
<dbReference type="PROSITE" id="PS00112">
    <property type="entry name" value="PHOSPHAGEN_KINASE"/>
    <property type="match status" value="1"/>
</dbReference>
<name>A0A6P1TMW1_9FIRM</name>
<dbReference type="PANTHER" id="PTHR11547:SF38">
    <property type="entry name" value="ARGININE KINASE 1-RELATED"/>
    <property type="match status" value="1"/>
</dbReference>
<gene>
    <name evidence="5" type="primary">mcsB</name>
    <name evidence="9" type="ORF">Ana3638_10655</name>
</gene>
<evidence type="ECO:0000259" key="8">
    <source>
        <dbReference type="PROSITE" id="PS51510"/>
    </source>
</evidence>
<dbReference type="GO" id="GO:0005524">
    <property type="term" value="F:ATP binding"/>
    <property type="evidence" value="ECO:0007669"/>
    <property type="project" value="UniProtKB-UniRule"/>
</dbReference>
<dbReference type="GO" id="GO:0005615">
    <property type="term" value="C:extracellular space"/>
    <property type="evidence" value="ECO:0007669"/>
    <property type="project" value="TreeGrafter"/>
</dbReference>
<evidence type="ECO:0000256" key="1">
    <source>
        <dbReference type="ARBA" id="ARBA00022679"/>
    </source>
</evidence>
<dbReference type="SUPFAM" id="SSF55931">
    <property type="entry name" value="Glutamine synthetase/guanido kinase"/>
    <property type="match status" value="1"/>
</dbReference>
<keyword evidence="2 5" id="KW-0547">Nucleotide-binding</keyword>
<dbReference type="InterPro" id="IPR000749">
    <property type="entry name" value="ATP-guanido_PTrfase"/>
</dbReference>
<feature type="binding site" evidence="6">
    <location>
        <begin position="167"/>
        <end position="171"/>
    </location>
    <ligand>
        <name>ATP</name>
        <dbReference type="ChEBI" id="CHEBI:30616"/>
    </ligand>
</feature>
<dbReference type="GO" id="GO:0046314">
    <property type="term" value="P:phosphocreatine biosynthetic process"/>
    <property type="evidence" value="ECO:0007669"/>
    <property type="project" value="InterPro"/>
</dbReference>
<organism evidence="9 10">
    <name type="scientific">Anaerocolumna sedimenticola</name>
    <dbReference type="NCBI Taxonomy" id="2696063"/>
    <lineage>
        <taxon>Bacteria</taxon>
        <taxon>Bacillati</taxon>
        <taxon>Bacillota</taxon>
        <taxon>Clostridia</taxon>
        <taxon>Lachnospirales</taxon>
        <taxon>Lachnospiraceae</taxon>
        <taxon>Anaerocolumna</taxon>
    </lineage>
</organism>
<dbReference type="Proteomes" id="UP000464314">
    <property type="component" value="Chromosome"/>
</dbReference>
<comment type="caution">
    <text evidence="5">Lacks conserved residue(s) required for the propagation of feature annotation.</text>
</comment>
<dbReference type="EMBL" id="CP048000">
    <property type="protein sequence ID" value="QHQ61176.1"/>
    <property type="molecule type" value="Genomic_DNA"/>
</dbReference>
<dbReference type="Gene3D" id="3.30.590.10">
    <property type="entry name" value="Glutamine synthetase/guanido kinase, catalytic domain"/>
    <property type="match status" value="1"/>
</dbReference>
<feature type="domain" description="Phosphagen kinase C-terminal" evidence="8">
    <location>
        <begin position="14"/>
        <end position="245"/>
    </location>
</feature>
<evidence type="ECO:0000256" key="7">
    <source>
        <dbReference type="RuleBase" id="RU000505"/>
    </source>
</evidence>
<dbReference type="PROSITE" id="PS51510">
    <property type="entry name" value="PHOSPHAGEN_KINASE_C"/>
    <property type="match status" value="1"/>
</dbReference>
<dbReference type="NCBIfam" id="NF002194">
    <property type="entry name" value="PRK01059.1-4"/>
    <property type="match status" value="1"/>
</dbReference>